<keyword evidence="1" id="KW-0175">Coiled coil</keyword>
<reference evidence="2" key="1">
    <citation type="submission" date="2023-03" db="EMBL/GenBank/DDBJ databases">
        <title>Massive genome expansion in bonnet fungi (Mycena s.s.) driven by repeated elements and novel gene families across ecological guilds.</title>
        <authorList>
            <consortium name="Lawrence Berkeley National Laboratory"/>
            <person name="Harder C.B."/>
            <person name="Miyauchi S."/>
            <person name="Viragh M."/>
            <person name="Kuo A."/>
            <person name="Thoen E."/>
            <person name="Andreopoulos B."/>
            <person name="Lu D."/>
            <person name="Skrede I."/>
            <person name="Drula E."/>
            <person name="Henrissat B."/>
            <person name="Morin E."/>
            <person name="Kohler A."/>
            <person name="Barry K."/>
            <person name="LaButti K."/>
            <person name="Morin E."/>
            <person name="Salamov A."/>
            <person name="Lipzen A."/>
            <person name="Mereny Z."/>
            <person name="Hegedus B."/>
            <person name="Baldrian P."/>
            <person name="Stursova M."/>
            <person name="Weitz H."/>
            <person name="Taylor A."/>
            <person name="Grigoriev I.V."/>
            <person name="Nagy L.G."/>
            <person name="Martin F."/>
            <person name="Kauserud H."/>
        </authorList>
    </citation>
    <scope>NUCLEOTIDE SEQUENCE</scope>
    <source>
        <strain evidence="2">CBHHK182m</strain>
    </source>
</reference>
<sequence length="489" mass="55175">MSQISDLELHRTAKAIEALELKKSQLLREANEVETELCYARAKHGRLANQNSPIYRLPIEILSDIFMEVQSRQQIPGPKAMHVPFEILASHVSSMFREVALGTPLLWTTILVKVRPRQLLARKVLEWKLARVQAYLDRSGSCLFTSSFDIVGPFQVDQILNLISAHAARWLRLSISIKNPPAATLEIWQALHSLCAPAMEHVSIWLSKLAMGGHHLSDTDCTPLIFRGGAPSLKFVRVSGMALGCLQPPLALVETLHLSGYPLSYASFQTMLDGIPNLLNLSLHRMNIINRPTDSTPIFLPRLRALRVCGNLEDETTLPHRIFRTFSAPVLESLVLKDFDAFDEQMFPTVHTLTLHGCPFSAGEMFRMLRAFPALTTFRLDESLPDILDLLGMPEGPSGKPPWSKLHTLAVTDMESADVGLLCDMITHRQSLATPLVRLFLDRRSRVVLRKKDRLEWLQKTLQVDRHDGIYSWPPDLGYEDNDEGFWDS</sequence>
<evidence type="ECO:0000256" key="1">
    <source>
        <dbReference type="SAM" id="Coils"/>
    </source>
</evidence>
<dbReference type="SUPFAM" id="SSF52047">
    <property type="entry name" value="RNI-like"/>
    <property type="match status" value="1"/>
</dbReference>
<feature type="coiled-coil region" evidence="1">
    <location>
        <begin position="9"/>
        <end position="36"/>
    </location>
</feature>
<dbReference type="EMBL" id="JARKIB010000080">
    <property type="protein sequence ID" value="KAJ7746379.1"/>
    <property type="molecule type" value="Genomic_DNA"/>
</dbReference>
<comment type="caution">
    <text evidence="2">The sequence shown here is derived from an EMBL/GenBank/DDBJ whole genome shotgun (WGS) entry which is preliminary data.</text>
</comment>
<proteinExistence type="predicted"/>
<name>A0AAD7IP84_9AGAR</name>
<keyword evidence="3" id="KW-1185">Reference proteome</keyword>
<dbReference type="InterPro" id="IPR032675">
    <property type="entry name" value="LRR_dom_sf"/>
</dbReference>
<evidence type="ECO:0008006" key="4">
    <source>
        <dbReference type="Google" id="ProtNLM"/>
    </source>
</evidence>
<evidence type="ECO:0000313" key="3">
    <source>
        <dbReference type="Proteomes" id="UP001215598"/>
    </source>
</evidence>
<protein>
    <recommendedName>
        <fullName evidence="4">F-box domain-containing protein</fullName>
    </recommendedName>
</protein>
<dbReference type="Proteomes" id="UP001215598">
    <property type="component" value="Unassembled WGS sequence"/>
</dbReference>
<dbReference type="Gene3D" id="3.80.10.10">
    <property type="entry name" value="Ribonuclease Inhibitor"/>
    <property type="match status" value="1"/>
</dbReference>
<accession>A0AAD7IP84</accession>
<evidence type="ECO:0000313" key="2">
    <source>
        <dbReference type="EMBL" id="KAJ7746379.1"/>
    </source>
</evidence>
<organism evidence="2 3">
    <name type="scientific">Mycena metata</name>
    <dbReference type="NCBI Taxonomy" id="1033252"/>
    <lineage>
        <taxon>Eukaryota</taxon>
        <taxon>Fungi</taxon>
        <taxon>Dikarya</taxon>
        <taxon>Basidiomycota</taxon>
        <taxon>Agaricomycotina</taxon>
        <taxon>Agaricomycetes</taxon>
        <taxon>Agaricomycetidae</taxon>
        <taxon>Agaricales</taxon>
        <taxon>Marasmiineae</taxon>
        <taxon>Mycenaceae</taxon>
        <taxon>Mycena</taxon>
    </lineage>
</organism>
<dbReference type="AlphaFoldDB" id="A0AAD7IP84"/>
<gene>
    <name evidence="2" type="ORF">B0H16DRAFT_1557237</name>
</gene>